<reference evidence="12 13" key="1">
    <citation type="submission" date="2019-11" db="EMBL/GenBank/DDBJ databases">
        <title>Whole genome sequencing identifies a novel species of the genus Arsenicicoccus isolated from human blood.</title>
        <authorList>
            <person name="Jeong J.H."/>
            <person name="Kweon O.J."/>
            <person name="Kim H.R."/>
            <person name="Kim T.-H."/>
            <person name="Ha S.-M."/>
            <person name="Lee M.-K."/>
        </authorList>
    </citation>
    <scope>NUCLEOTIDE SEQUENCE [LARGE SCALE GENOMIC DNA]</scope>
    <source>
        <strain evidence="12 13">MKL-02</strain>
    </source>
</reference>
<dbReference type="GO" id="GO:0035435">
    <property type="term" value="P:phosphate ion transmembrane transport"/>
    <property type="evidence" value="ECO:0007669"/>
    <property type="project" value="InterPro"/>
</dbReference>
<keyword evidence="4" id="KW-0813">Transport</keyword>
<evidence type="ECO:0000256" key="2">
    <source>
        <dbReference type="ARBA" id="ARBA00004651"/>
    </source>
</evidence>
<proteinExistence type="inferred from homology"/>
<feature type="transmembrane region" description="Helical" evidence="10">
    <location>
        <begin position="120"/>
        <end position="143"/>
    </location>
</feature>
<comment type="function">
    <text evidence="1">Part of the binding-protein-dependent transport system for phosphate; probably responsible for the translocation of the substrate across the membrane.</text>
</comment>
<dbReference type="RefSeq" id="WP_154592362.1">
    <property type="nucleotide sequence ID" value="NZ_WLVL01000016.1"/>
</dbReference>
<keyword evidence="8 10" id="KW-1133">Transmembrane helix</keyword>
<keyword evidence="9 10" id="KW-0472">Membrane</keyword>
<keyword evidence="5 10" id="KW-1003">Cell membrane</keyword>
<evidence type="ECO:0000259" key="11">
    <source>
        <dbReference type="PROSITE" id="PS50928"/>
    </source>
</evidence>
<name>A0A6I3IRY3_9MICO</name>
<gene>
    <name evidence="12" type="primary">pstA</name>
    <name evidence="12" type="ORF">GGG17_03390</name>
</gene>
<comment type="caution">
    <text evidence="12">The sequence shown here is derived from an EMBL/GenBank/DDBJ whole genome shotgun (WGS) entry which is preliminary data.</text>
</comment>
<evidence type="ECO:0000256" key="3">
    <source>
        <dbReference type="ARBA" id="ARBA00007069"/>
    </source>
</evidence>
<evidence type="ECO:0000256" key="7">
    <source>
        <dbReference type="ARBA" id="ARBA00022692"/>
    </source>
</evidence>
<evidence type="ECO:0000256" key="10">
    <source>
        <dbReference type="RuleBase" id="RU363043"/>
    </source>
</evidence>
<comment type="subcellular location">
    <subcellularLocation>
        <location evidence="2 10">Cell membrane</location>
        <topology evidence="2 10">Multi-pass membrane protein</topology>
    </subcellularLocation>
</comment>
<dbReference type="InterPro" id="IPR051408">
    <property type="entry name" value="Phosphate_transprt_permease"/>
</dbReference>
<dbReference type="InterPro" id="IPR005672">
    <property type="entry name" value="Phosphate_PstA"/>
</dbReference>
<organism evidence="12 13">
    <name type="scientific">Arsenicicoccus cauae</name>
    <dbReference type="NCBI Taxonomy" id="2663847"/>
    <lineage>
        <taxon>Bacteria</taxon>
        <taxon>Bacillati</taxon>
        <taxon>Actinomycetota</taxon>
        <taxon>Actinomycetes</taxon>
        <taxon>Micrococcales</taxon>
        <taxon>Intrasporangiaceae</taxon>
        <taxon>Arsenicicoccus</taxon>
    </lineage>
</organism>
<accession>A0A6I3IRY3</accession>
<dbReference type="InterPro" id="IPR035906">
    <property type="entry name" value="MetI-like_sf"/>
</dbReference>
<feature type="transmembrane region" description="Helical" evidence="10">
    <location>
        <begin position="149"/>
        <end position="169"/>
    </location>
</feature>
<keyword evidence="13" id="KW-1185">Reference proteome</keyword>
<dbReference type="Gene3D" id="1.10.3720.10">
    <property type="entry name" value="MetI-like"/>
    <property type="match status" value="1"/>
</dbReference>
<sequence>MSTAVTANESTSIDNASGGRKAKDQLARVIMWLAFLVALAPLAWILYEVLSNGLDNLLSSTWWTNSQRGISVRREGGGAYHAIMGTLLQGLVTAAISVPIGIFTAIYLVEYGRGRLARAVSFMVDILTGVPSIVAALFVYALWVTVMGFNRVGFAVSLSLVLLMIPTIVRSTEEMLKLVPNELREASYALGVPKWKTIASVVLPTALSGIVTGVLLGLARVMGETAPLLILGPYTKNIHWDLFGGNMATLPTMINEERQFLTLDAAHDRVWAAALTLILLVLLLNLLGRVIARFGAVKS</sequence>
<dbReference type="Pfam" id="PF00528">
    <property type="entry name" value="BPD_transp_1"/>
    <property type="match status" value="1"/>
</dbReference>
<evidence type="ECO:0000313" key="13">
    <source>
        <dbReference type="Proteomes" id="UP000431092"/>
    </source>
</evidence>
<dbReference type="GO" id="GO:0005315">
    <property type="term" value="F:phosphate transmembrane transporter activity"/>
    <property type="evidence" value="ECO:0007669"/>
    <property type="project" value="InterPro"/>
</dbReference>
<feature type="transmembrane region" description="Helical" evidence="10">
    <location>
        <begin position="29"/>
        <end position="47"/>
    </location>
</feature>
<comment type="similarity">
    <text evidence="3 10">Belongs to the binding-protein-dependent transport system permease family. CysTW subfamily.</text>
</comment>
<dbReference type="AlphaFoldDB" id="A0A6I3IRY3"/>
<evidence type="ECO:0000256" key="9">
    <source>
        <dbReference type="ARBA" id="ARBA00023136"/>
    </source>
</evidence>
<evidence type="ECO:0000256" key="4">
    <source>
        <dbReference type="ARBA" id="ARBA00022448"/>
    </source>
</evidence>
<dbReference type="SUPFAM" id="SSF161098">
    <property type="entry name" value="MetI-like"/>
    <property type="match status" value="1"/>
</dbReference>
<dbReference type="GO" id="GO:0005886">
    <property type="term" value="C:plasma membrane"/>
    <property type="evidence" value="ECO:0007669"/>
    <property type="project" value="UniProtKB-SubCell"/>
</dbReference>
<keyword evidence="7 10" id="KW-0812">Transmembrane</keyword>
<dbReference type="InterPro" id="IPR000515">
    <property type="entry name" value="MetI-like"/>
</dbReference>
<feature type="transmembrane region" description="Helical" evidence="10">
    <location>
        <begin position="270"/>
        <end position="292"/>
    </location>
</feature>
<dbReference type="NCBIfam" id="TIGR00974">
    <property type="entry name" value="3a0107s02c"/>
    <property type="match status" value="1"/>
</dbReference>
<feature type="domain" description="ABC transmembrane type-1" evidence="11">
    <location>
        <begin position="83"/>
        <end position="288"/>
    </location>
</feature>
<feature type="transmembrane region" description="Helical" evidence="10">
    <location>
        <begin position="87"/>
        <end position="108"/>
    </location>
</feature>
<feature type="transmembrane region" description="Helical" evidence="10">
    <location>
        <begin position="198"/>
        <end position="219"/>
    </location>
</feature>
<evidence type="ECO:0000256" key="6">
    <source>
        <dbReference type="ARBA" id="ARBA00022592"/>
    </source>
</evidence>
<protein>
    <recommendedName>
        <fullName evidence="10">Phosphate transport system permease protein PstA</fullName>
    </recommendedName>
</protein>
<evidence type="ECO:0000313" key="12">
    <source>
        <dbReference type="EMBL" id="MTB71031.1"/>
    </source>
</evidence>
<evidence type="ECO:0000256" key="1">
    <source>
        <dbReference type="ARBA" id="ARBA00003510"/>
    </source>
</evidence>
<dbReference type="PANTHER" id="PTHR42922">
    <property type="entry name" value="PHOSPHATE TRANSPORT SYSTEM PERMEASE PROTEIN PSTA"/>
    <property type="match status" value="1"/>
</dbReference>
<evidence type="ECO:0000256" key="8">
    <source>
        <dbReference type="ARBA" id="ARBA00022989"/>
    </source>
</evidence>
<evidence type="ECO:0000256" key="5">
    <source>
        <dbReference type="ARBA" id="ARBA00022475"/>
    </source>
</evidence>
<dbReference type="PROSITE" id="PS50928">
    <property type="entry name" value="ABC_TM1"/>
    <property type="match status" value="1"/>
</dbReference>
<keyword evidence="6" id="KW-0592">Phosphate transport</keyword>
<dbReference type="CDD" id="cd06261">
    <property type="entry name" value="TM_PBP2"/>
    <property type="match status" value="1"/>
</dbReference>
<dbReference type="EMBL" id="WLVL01000016">
    <property type="protein sequence ID" value="MTB71031.1"/>
    <property type="molecule type" value="Genomic_DNA"/>
</dbReference>
<dbReference type="PANTHER" id="PTHR42922:SF1">
    <property type="entry name" value="PHOSPHATE TRANSPORT SYSTEM PERMEASE PROTEIN PSTA"/>
    <property type="match status" value="1"/>
</dbReference>
<dbReference type="Proteomes" id="UP000431092">
    <property type="component" value="Unassembled WGS sequence"/>
</dbReference>